<proteinExistence type="predicted"/>
<protein>
    <submittedName>
        <fullName evidence="1">Uncharacterized protein</fullName>
    </submittedName>
</protein>
<reference evidence="1 3" key="1">
    <citation type="journal article" date="2002" name="Nature">
        <title>Genome sequence and comparative analysis of the model rodent malaria parasite Plasmodium yoelii yoelii.</title>
        <authorList>
            <person name="Carlton J.M."/>
            <person name="Angiuoli S.V."/>
            <person name="Suh B.B."/>
            <person name="Kooij T.W."/>
            <person name="Pertea M."/>
            <person name="Silva J.C."/>
            <person name="Ermolaeva M.D."/>
            <person name="Allen J.E."/>
            <person name="Selengut J.D."/>
            <person name="Koo H.L."/>
            <person name="Peterson J.D."/>
            <person name="Pop M."/>
            <person name="Kosack D.S."/>
            <person name="Shumway M.F."/>
            <person name="Bidwell S.L."/>
            <person name="Shallom S.J."/>
            <person name="van Aken S.E."/>
            <person name="Riedmuller S.B."/>
            <person name="Feldblyum T.V."/>
            <person name="Cho J.K."/>
            <person name="Quackenbush J."/>
            <person name="Sedegah M."/>
            <person name="Shoaibi A."/>
            <person name="Cummings L.M."/>
            <person name="Florens L."/>
            <person name="Yates J.R."/>
            <person name="Raine J.D."/>
            <person name="Sinden R.E."/>
            <person name="Harris M.A."/>
            <person name="Cunningham D.A."/>
            <person name="Preiser P.R."/>
            <person name="Bergman L.W."/>
            <person name="Vaidya A.B."/>
            <person name="van Lin L.H."/>
            <person name="Janse C.J."/>
            <person name="Waters A.P."/>
            <person name="Smith H.O."/>
            <person name="White O.R."/>
            <person name="Salzberg S.L."/>
            <person name="Venter J.C."/>
            <person name="Fraser C.M."/>
            <person name="Hoffman S.L."/>
            <person name="Gardner M.J."/>
            <person name="Carucci D.J."/>
        </authorList>
    </citation>
    <scope>NUCLEOTIDE SEQUENCE [LARGE SCALE GENOMIC DNA]</scope>
    <source>
        <strain evidence="1 3">17XNL</strain>
    </source>
</reference>
<dbReference type="PaxDb" id="73239-Q7PCQ6"/>
<name>Q7PCQ6_PLAYO</name>
<dbReference type="Proteomes" id="UP000008553">
    <property type="component" value="Unassembled WGS sequence"/>
</dbReference>
<keyword evidence="3" id="KW-1185">Reference proteome</keyword>
<organism evidence="1 3">
    <name type="scientific">Plasmodium yoelii yoelii</name>
    <dbReference type="NCBI Taxonomy" id="73239"/>
    <lineage>
        <taxon>Eukaryota</taxon>
        <taxon>Sar</taxon>
        <taxon>Alveolata</taxon>
        <taxon>Apicomplexa</taxon>
        <taxon>Aconoidasida</taxon>
        <taxon>Haemosporida</taxon>
        <taxon>Plasmodiidae</taxon>
        <taxon>Plasmodium</taxon>
        <taxon>Plasmodium (Vinckeia)</taxon>
    </lineage>
</organism>
<evidence type="ECO:0000313" key="1">
    <source>
        <dbReference type="EMBL" id="EAA18531.1"/>
    </source>
</evidence>
<dbReference type="EMBL" id="AABL01002128">
    <property type="protein sequence ID" value="EAA18531.1"/>
    <property type="molecule type" value="Genomic_DNA"/>
</dbReference>
<accession>Q7PCQ6</accession>
<dbReference type="EMBL" id="AABL01000461">
    <property type="protein sequence ID" value="EAA21071.1"/>
    <property type="molecule type" value="Genomic_DNA"/>
</dbReference>
<evidence type="ECO:0000313" key="2">
    <source>
        <dbReference type="EMBL" id="EAA21071.1"/>
    </source>
</evidence>
<dbReference type="InParanoid" id="Q7PCQ6"/>
<sequence>SFLYKMHHIFNQKFIKHPSI</sequence>
<dbReference type="AlphaFoldDB" id="Q7PCQ6"/>
<comment type="caution">
    <text evidence="1">The sequence shown here is derived from an EMBL/GenBank/DDBJ whole genome shotgun (WGS) entry which is preliminary data.</text>
</comment>
<gene>
    <name evidence="2" type="ORF">PY01707</name>
    <name evidence="1" type="ORF">PY06333</name>
</gene>
<evidence type="ECO:0000313" key="3">
    <source>
        <dbReference type="Proteomes" id="UP000008553"/>
    </source>
</evidence>
<feature type="non-terminal residue" evidence="1">
    <location>
        <position position="1"/>
    </location>
</feature>